<dbReference type="Proteomes" id="UP000061432">
    <property type="component" value="Chromosome"/>
</dbReference>
<dbReference type="EMBL" id="AP014704">
    <property type="protein sequence ID" value="BAQ46723.1"/>
    <property type="molecule type" value="Genomic_DNA"/>
</dbReference>
<evidence type="ECO:0000313" key="1">
    <source>
        <dbReference type="EMBL" id="BAQ46723.1"/>
    </source>
</evidence>
<protein>
    <submittedName>
        <fullName evidence="1">Anti-sigma factor</fullName>
    </submittedName>
</protein>
<evidence type="ECO:0000313" key="2">
    <source>
        <dbReference type="Proteomes" id="UP000061432"/>
    </source>
</evidence>
<reference evidence="2" key="2">
    <citation type="submission" date="2015-01" db="EMBL/GenBank/DDBJ databases">
        <title>Complete genome sequence of Methylobacterium aquaticum strain 22A.</title>
        <authorList>
            <person name="Tani A."/>
            <person name="Ogura Y."/>
            <person name="Hayashi T."/>
        </authorList>
    </citation>
    <scope>NUCLEOTIDE SEQUENCE [LARGE SCALE GENOMIC DNA]</scope>
    <source>
        <strain evidence="2">MA-22A</strain>
    </source>
</reference>
<dbReference type="KEGG" id="maqu:Maq22A_c18125"/>
<gene>
    <name evidence="1" type="ORF">Maq22A_c18125</name>
</gene>
<name>A0A0C6FDV3_9HYPH</name>
<reference evidence="1 2" key="1">
    <citation type="journal article" date="2015" name="Genome Announc.">
        <title>Complete Genome Sequence of Methylobacterium aquaticum Strain 22A, Isolated from Racomitrium japonicum Moss.</title>
        <authorList>
            <person name="Tani A."/>
            <person name="Ogura Y."/>
            <person name="Hayashi T."/>
            <person name="Kimbara K."/>
        </authorList>
    </citation>
    <scope>NUCLEOTIDE SEQUENCE [LARGE SCALE GENOMIC DNA]</scope>
    <source>
        <strain evidence="1 2">MA-22A</strain>
    </source>
</reference>
<dbReference type="RefSeq" id="WP_060847786.1">
    <property type="nucleotide sequence ID" value="NZ_AP014704.1"/>
</dbReference>
<organism evidence="1 2">
    <name type="scientific">Methylobacterium aquaticum</name>
    <dbReference type="NCBI Taxonomy" id="270351"/>
    <lineage>
        <taxon>Bacteria</taxon>
        <taxon>Pseudomonadati</taxon>
        <taxon>Pseudomonadota</taxon>
        <taxon>Alphaproteobacteria</taxon>
        <taxon>Hyphomicrobiales</taxon>
        <taxon>Methylobacteriaceae</taxon>
        <taxon>Methylobacterium</taxon>
    </lineage>
</organism>
<sequence>MTASDPRPVGEDDLHALVDGQLDPGRRATVEAWLAEHPDAAARVAADGQVRARLRARLAPIADEPIPARLRVAHLARPRPARSIRWLPGAAAAMVCLALGGAVGWLGRGAVPPAAAPVEPMTQAAVSAFRTYVVEAVHPVEVRADGTPHLEQWLSRRVGRPVRAPDLQAQGFRLMGGRLLPAGDEPAAMLMYDDDRGTRLTLYSRAGAAGGRGVFRYAREGDVAAFSWIDAGMAYVVTARTDEARLLRVAEAVDAQASGRESGRGSGPQ</sequence>
<dbReference type="AlphaFoldDB" id="A0A0C6FDV3"/>
<dbReference type="PATRIC" id="fig|270351.10.peg.3501"/>
<dbReference type="STRING" id="270351.Maq22A_c18125"/>
<accession>A0A0C6FDV3</accession>
<proteinExistence type="predicted"/>
<dbReference type="OrthoDB" id="7187254at2"/>